<keyword evidence="1" id="KW-0812">Transmembrane</keyword>
<keyword evidence="1" id="KW-1133">Transmembrane helix</keyword>
<gene>
    <name evidence="2" type="ORF">AMEX_G22441</name>
</gene>
<accession>A0A8T2KZW9</accession>
<feature type="transmembrane region" description="Helical" evidence="1">
    <location>
        <begin position="300"/>
        <end position="318"/>
    </location>
</feature>
<sequence length="440" mass="47220">MAASEEVIMIPDSDQQQHCTKSRIGQRLVNSAVLLGLVAGLGGGGLFGVAIDDAIVRVKNTSLLKAQEDNWYSTAILLSTVGLVIAMISSHIGIRLGYAAYHFLIRMKGEHANVVALEGATPVAFLGITASAATMGAAYSKCMLEFGLFETFLLSFGLFFILPTSVNCLALIHSDEHAIYFAGSYVFIIIYGIAFYSLMWSLFLGLAGVYFHFFVLVLVLYAYYYCVHEEFKLKHVMVSTVYPIVLLLFTLLFFVGTAMASLSAAEKGPAVGVLATQLLEAAVGRLVYLQAGGGGGAGAWKVFLGAWSAGSAVLATIQKSSVMVNTGARLWGLIAVSGATGVVLSSVGEMGQKYGKAWNQEWGGMLGRAAAIVGAAVGAFLTGGTKDLTYGFFKSVCAAIIPGMPFVEYILNVFYRGLQYLFTKNVRIFHHCIFRFNNHI</sequence>
<feature type="transmembrane region" description="Helical" evidence="1">
    <location>
        <begin position="209"/>
        <end position="227"/>
    </location>
</feature>
<feature type="transmembrane region" description="Helical" evidence="1">
    <location>
        <begin position="330"/>
        <end position="350"/>
    </location>
</feature>
<comment type="caution">
    <text evidence="2">The sequence shown here is derived from an EMBL/GenBank/DDBJ whole genome shotgun (WGS) entry which is preliminary data.</text>
</comment>
<proteinExistence type="predicted"/>
<evidence type="ECO:0000313" key="2">
    <source>
        <dbReference type="EMBL" id="KAG9264187.1"/>
    </source>
</evidence>
<feature type="transmembrane region" description="Helical" evidence="1">
    <location>
        <begin position="179"/>
        <end position="203"/>
    </location>
</feature>
<feature type="transmembrane region" description="Helical" evidence="1">
    <location>
        <begin position="362"/>
        <end position="381"/>
    </location>
</feature>
<protein>
    <submittedName>
        <fullName evidence="2">Uncharacterized protein</fullName>
    </submittedName>
</protein>
<reference evidence="2 3" key="1">
    <citation type="submission" date="2021-07" db="EMBL/GenBank/DDBJ databases">
        <authorList>
            <person name="Imarazene B."/>
            <person name="Zahm M."/>
            <person name="Klopp C."/>
            <person name="Cabau C."/>
            <person name="Beille S."/>
            <person name="Jouanno E."/>
            <person name="Castinel A."/>
            <person name="Lluch J."/>
            <person name="Gil L."/>
            <person name="Kuchtly C."/>
            <person name="Lopez Roques C."/>
            <person name="Donnadieu C."/>
            <person name="Parrinello H."/>
            <person name="Journot L."/>
            <person name="Du K."/>
            <person name="Schartl M."/>
            <person name="Retaux S."/>
            <person name="Guiguen Y."/>
        </authorList>
    </citation>
    <scope>NUCLEOTIDE SEQUENCE [LARGE SCALE GENOMIC DNA]</scope>
    <source>
        <strain evidence="2">Pach_M1</strain>
        <tissue evidence="2">Testis</tissue>
    </source>
</reference>
<evidence type="ECO:0000313" key="3">
    <source>
        <dbReference type="Proteomes" id="UP000752171"/>
    </source>
</evidence>
<organism evidence="2 3">
    <name type="scientific">Astyanax mexicanus</name>
    <name type="common">Blind cave fish</name>
    <name type="synonym">Astyanax fasciatus mexicanus</name>
    <dbReference type="NCBI Taxonomy" id="7994"/>
    <lineage>
        <taxon>Eukaryota</taxon>
        <taxon>Metazoa</taxon>
        <taxon>Chordata</taxon>
        <taxon>Craniata</taxon>
        <taxon>Vertebrata</taxon>
        <taxon>Euteleostomi</taxon>
        <taxon>Actinopterygii</taxon>
        <taxon>Neopterygii</taxon>
        <taxon>Teleostei</taxon>
        <taxon>Ostariophysi</taxon>
        <taxon>Characiformes</taxon>
        <taxon>Characoidei</taxon>
        <taxon>Acestrorhamphidae</taxon>
        <taxon>Acestrorhamphinae</taxon>
        <taxon>Astyanax</taxon>
    </lineage>
</organism>
<feature type="transmembrane region" description="Helical" evidence="1">
    <location>
        <begin position="115"/>
        <end position="139"/>
    </location>
</feature>
<name>A0A8T2KZW9_ASTMX</name>
<dbReference type="Proteomes" id="UP000752171">
    <property type="component" value="Unassembled WGS sequence"/>
</dbReference>
<dbReference type="EMBL" id="JAICCE010000019">
    <property type="protein sequence ID" value="KAG9264187.1"/>
    <property type="molecule type" value="Genomic_DNA"/>
</dbReference>
<feature type="transmembrane region" description="Helical" evidence="1">
    <location>
        <begin position="71"/>
        <end position="94"/>
    </location>
</feature>
<feature type="transmembrane region" description="Helical" evidence="1">
    <location>
        <begin position="28"/>
        <end position="51"/>
    </location>
</feature>
<dbReference type="AlphaFoldDB" id="A0A8T2KZW9"/>
<feature type="transmembrane region" description="Helical" evidence="1">
    <location>
        <begin position="151"/>
        <end position="172"/>
    </location>
</feature>
<feature type="transmembrane region" description="Helical" evidence="1">
    <location>
        <begin position="393"/>
        <end position="415"/>
    </location>
</feature>
<evidence type="ECO:0000256" key="1">
    <source>
        <dbReference type="SAM" id="Phobius"/>
    </source>
</evidence>
<keyword evidence="1" id="KW-0472">Membrane</keyword>
<feature type="transmembrane region" description="Helical" evidence="1">
    <location>
        <begin position="239"/>
        <end position="262"/>
    </location>
</feature>